<gene>
    <name evidence="2" type="ORF">g.41832</name>
</gene>
<feature type="non-terminal residue" evidence="2">
    <location>
        <position position="525"/>
    </location>
</feature>
<organism evidence="2">
    <name type="scientific">Graphocephala atropunctata</name>
    <dbReference type="NCBI Taxonomy" id="36148"/>
    <lineage>
        <taxon>Eukaryota</taxon>
        <taxon>Metazoa</taxon>
        <taxon>Ecdysozoa</taxon>
        <taxon>Arthropoda</taxon>
        <taxon>Hexapoda</taxon>
        <taxon>Insecta</taxon>
        <taxon>Pterygota</taxon>
        <taxon>Neoptera</taxon>
        <taxon>Paraneoptera</taxon>
        <taxon>Hemiptera</taxon>
        <taxon>Auchenorrhyncha</taxon>
        <taxon>Membracoidea</taxon>
        <taxon>Cicadellidae</taxon>
        <taxon>Cicadellinae</taxon>
        <taxon>Cicadellini</taxon>
        <taxon>Graphocephala</taxon>
    </lineage>
</organism>
<protein>
    <recommendedName>
        <fullName evidence="1">Reverse transcriptase domain-containing protein</fullName>
    </recommendedName>
</protein>
<dbReference type="EMBL" id="GEBQ01022891">
    <property type="protein sequence ID" value="JAT17086.1"/>
    <property type="molecule type" value="Transcribed_RNA"/>
</dbReference>
<evidence type="ECO:0000259" key="1">
    <source>
        <dbReference type="PROSITE" id="PS50878"/>
    </source>
</evidence>
<reference evidence="2" key="1">
    <citation type="submission" date="2015-11" db="EMBL/GenBank/DDBJ databases">
        <title>De novo transcriptome assembly of four potential Pierce s Disease insect vectors from Arizona vineyards.</title>
        <authorList>
            <person name="Tassone E.E."/>
        </authorList>
    </citation>
    <scope>NUCLEOTIDE SEQUENCE</scope>
</reference>
<dbReference type="InterPro" id="IPR000477">
    <property type="entry name" value="RT_dom"/>
</dbReference>
<dbReference type="GO" id="GO:0071897">
    <property type="term" value="P:DNA biosynthetic process"/>
    <property type="evidence" value="ECO:0007669"/>
    <property type="project" value="UniProtKB-ARBA"/>
</dbReference>
<dbReference type="SUPFAM" id="SSF56672">
    <property type="entry name" value="DNA/RNA polymerases"/>
    <property type="match status" value="1"/>
</dbReference>
<dbReference type="CDD" id="cd01650">
    <property type="entry name" value="RT_nLTR_like"/>
    <property type="match status" value="1"/>
</dbReference>
<sequence>MKLQKNIHIHDNEPDFTSFLEKIDMRQCSFKFKSVSVEEVFKTINKLRTSKCLDVYGLNSIILKQASLSICEVLTTIFNCIIEKGVYPTVLKRIKVVPVPKRMNDSYESFRPISIVPTVSKLFELLMYNQVYEYFESNKIFTDRQFGFRSGKSTNDAVVSLVIDVVKNIENKRLVCFRSFDMSKAFDTVNHEILLQKLKFYGFQQSSIKLINSYLENREQFASFKNNLSHGKNIDVGVPQGSSLGPLLFNIYINDLPYNLLGENINSFLYADDLGLNVCSESRDQMSQIMQNATRLISQWCNANRLCLNLNKLQDLEISFSNRQPLLKEVKPLKFLGVNLDAKLDWKDHINMTATKLSKGLYCLRRLEGCVTQDVLIAVYYAQIHSLLSYGTLVWGFQLYTNKLFILQKKAIRLLSGVRSRTHCKPLFQHFKILSLPAIYIIQVLLYVKCNLENLSYISNQHNYETRHKNNLQTVFCKYSKSQTNIQYMAAKLFNNLSIESQELPIKIFKHKIKTYLIQICPYTV</sequence>
<dbReference type="InterPro" id="IPR043502">
    <property type="entry name" value="DNA/RNA_pol_sf"/>
</dbReference>
<accession>A0A1B6L055</accession>
<dbReference type="PANTHER" id="PTHR33332">
    <property type="entry name" value="REVERSE TRANSCRIPTASE DOMAIN-CONTAINING PROTEIN"/>
    <property type="match status" value="1"/>
</dbReference>
<dbReference type="AlphaFoldDB" id="A0A1B6L055"/>
<dbReference type="Pfam" id="PF00078">
    <property type="entry name" value="RVT_1"/>
    <property type="match status" value="1"/>
</dbReference>
<name>A0A1B6L055_9HEMI</name>
<feature type="domain" description="Reverse transcriptase" evidence="1">
    <location>
        <begin position="80"/>
        <end position="340"/>
    </location>
</feature>
<evidence type="ECO:0000313" key="2">
    <source>
        <dbReference type="EMBL" id="JAT17086.1"/>
    </source>
</evidence>
<dbReference type="PROSITE" id="PS50878">
    <property type="entry name" value="RT_POL"/>
    <property type="match status" value="1"/>
</dbReference>
<proteinExistence type="predicted"/>